<dbReference type="GO" id="GO:0005730">
    <property type="term" value="C:nucleolus"/>
    <property type="evidence" value="ECO:0007669"/>
    <property type="project" value="TreeGrafter"/>
</dbReference>
<dbReference type="PANTHER" id="PTHR17602">
    <property type="entry name" value="RIBOSOME BIOGENESIS REGULATORY PROTEIN"/>
    <property type="match status" value="1"/>
</dbReference>
<dbReference type="GO" id="GO:0042273">
    <property type="term" value="P:ribosomal large subunit biogenesis"/>
    <property type="evidence" value="ECO:0007669"/>
    <property type="project" value="TreeGrafter"/>
</dbReference>
<organism evidence="7 8">
    <name type="scientific">Tigriopus californicus</name>
    <name type="common">Marine copepod</name>
    <dbReference type="NCBI Taxonomy" id="6832"/>
    <lineage>
        <taxon>Eukaryota</taxon>
        <taxon>Metazoa</taxon>
        <taxon>Ecdysozoa</taxon>
        <taxon>Arthropoda</taxon>
        <taxon>Crustacea</taxon>
        <taxon>Multicrustacea</taxon>
        <taxon>Hexanauplia</taxon>
        <taxon>Copepoda</taxon>
        <taxon>Harpacticoida</taxon>
        <taxon>Harpacticidae</taxon>
        <taxon>Tigriopus</taxon>
    </lineage>
</organism>
<evidence type="ECO:0000256" key="1">
    <source>
        <dbReference type="ARBA" id="ARBA00004123"/>
    </source>
</evidence>
<comment type="caution">
    <text evidence="7">The sequence shown here is derived from an EMBL/GenBank/DDBJ whole genome shotgun (WGS) entry which is preliminary data.</text>
</comment>
<dbReference type="Proteomes" id="UP000318571">
    <property type="component" value="Chromosome 6"/>
</dbReference>
<dbReference type="GO" id="GO:0030687">
    <property type="term" value="C:preribosome, large subunit precursor"/>
    <property type="evidence" value="ECO:0007669"/>
    <property type="project" value="TreeGrafter"/>
</dbReference>
<keyword evidence="8" id="KW-1185">Reference proteome</keyword>
<evidence type="ECO:0000313" key="8">
    <source>
        <dbReference type="Proteomes" id="UP000318571"/>
    </source>
</evidence>
<dbReference type="OrthoDB" id="28455at2759"/>
<comment type="subcellular location">
    <subcellularLocation>
        <location evidence="1 5">Nucleus</location>
    </subcellularLocation>
</comment>
<reference evidence="7 8" key="1">
    <citation type="journal article" date="2018" name="Nat. Ecol. Evol.">
        <title>Genomic signatures of mitonuclear coevolution across populations of Tigriopus californicus.</title>
        <authorList>
            <person name="Barreto F.S."/>
            <person name="Watson E.T."/>
            <person name="Lima T.G."/>
            <person name="Willett C.S."/>
            <person name="Edmands S."/>
            <person name="Li W."/>
            <person name="Burton R.S."/>
        </authorList>
    </citation>
    <scope>NUCLEOTIDE SEQUENCE [LARGE SCALE GENOMIC DNA]</scope>
    <source>
        <strain evidence="7 8">San Diego</strain>
    </source>
</reference>
<protein>
    <recommendedName>
        <fullName evidence="5">Ribosome biogenesis regulatory protein</fullName>
    </recommendedName>
</protein>
<dbReference type="STRING" id="6832.A0A553PPQ0"/>
<evidence type="ECO:0000256" key="2">
    <source>
        <dbReference type="ARBA" id="ARBA00010077"/>
    </source>
</evidence>
<dbReference type="GO" id="GO:0000447">
    <property type="term" value="P:endonucleolytic cleavage in ITS1 to separate SSU-rRNA from 5.8S rRNA and LSU-rRNA from tricistronic rRNA transcript (SSU-rRNA, 5.8S rRNA, LSU-rRNA)"/>
    <property type="evidence" value="ECO:0007669"/>
    <property type="project" value="TreeGrafter"/>
</dbReference>
<proteinExistence type="inferred from homology"/>
<evidence type="ECO:0000256" key="5">
    <source>
        <dbReference type="RuleBase" id="RU364132"/>
    </source>
</evidence>
<dbReference type="InterPro" id="IPR007023">
    <property type="entry name" value="Ribosom_reg"/>
</dbReference>
<name>A0A553PPQ0_TIGCA</name>
<feature type="compositionally biased region" description="Basic residues" evidence="6">
    <location>
        <begin position="326"/>
        <end position="338"/>
    </location>
</feature>
<evidence type="ECO:0000256" key="3">
    <source>
        <dbReference type="ARBA" id="ARBA00022517"/>
    </source>
</evidence>
<feature type="compositionally biased region" description="Basic residues" evidence="6">
    <location>
        <begin position="308"/>
        <end position="319"/>
    </location>
</feature>
<comment type="similarity">
    <text evidence="2 5">Belongs to the RRS1 family.</text>
</comment>
<evidence type="ECO:0000256" key="4">
    <source>
        <dbReference type="ARBA" id="ARBA00023242"/>
    </source>
</evidence>
<evidence type="ECO:0000313" key="7">
    <source>
        <dbReference type="EMBL" id="TRY79664.1"/>
    </source>
</evidence>
<comment type="function">
    <text evidence="5">Involved in ribosomal large subunit assembly.</text>
</comment>
<feature type="region of interest" description="Disordered" evidence="6">
    <location>
        <begin position="229"/>
        <end position="338"/>
    </location>
</feature>
<keyword evidence="3 5" id="KW-0690">Ribosome biogenesis</keyword>
<dbReference type="OMA" id="NAQFLFN"/>
<gene>
    <name evidence="7" type="ORF">TCAL_07300</name>
</gene>
<dbReference type="Pfam" id="PF04939">
    <property type="entry name" value="RRS1"/>
    <property type="match status" value="1"/>
</dbReference>
<dbReference type="AlphaFoldDB" id="A0A553PPQ0"/>
<sequence>MPVDVSGVLAQAQGRASSLPTCQVESGPLEWVLDPGHLLISDPNALGDTHSVEQGNQLDDRARKNAQVLMNRVFSLPIVRVEEVTCVALPAPVTPLPREKPIPKPKPLTKWEKFAQEKGIVQKKKTPMVWDDVVKDWIPRFGYKKAVAEQTKNWMMPYKGNAPDDEDPFEKAIESKRERVAKNELQRLRNVARNKKVKIPKVGVTPMVEKQTGKNPNDLKKAAELAKKSTASLGKFQPNLPGSLEKNIKPSQGKKRKFDPLVSATEKDKNMKILQQITSKAPKLDLKKAVGREMFHQDQERETSKRQTAGKKGKGRFNKKSGERAKKGKASGRGGKRR</sequence>
<accession>A0A553PPQ0</accession>
<dbReference type="PANTHER" id="PTHR17602:SF4">
    <property type="entry name" value="RIBOSOME BIOGENESIS REGULATORY PROTEIN HOMOLOG"/>
    <property type="match status" value="1"/>
</dbReference>
<evidence type="ECO:0000256" key="6">
    <source>
        <dbReference type="SAM" id="MobiDB-lite"/>
    </source>
</evidence>
<dbReference type="EMBL" id="VCGU01000002">
    <property type="protein sequence ID" value="TRY79664.1"/>
    <property type="molecule type" value="Genomic_DNA"/>
</dbReference>
<feature type="compositionally biased region" description="Basic and acidic residues" evidence="6">
    <location>
        <begin position="282"/>
        <end position="305"/>
    </location>
</feature>
<keyword evidence="4 5" id="KW-0539">Nucleus</keyword>